<sequence length="123" mass="13759">MQQEARFFATTINCYTENDVLIIGAGNHPTSPDHYLIISRFDDGEIDDSIAIQTNKSTMEVANAINYLLLEKNALTVEIKADKQHLVGKQKLIAEFADQDIALLEEYIKNIFLGSSVNISIEI</sequence>
<evidence type="ECO:0000313" key="2">
    <source>
        <dbReference type="Proteomes" id="UP000247483"/>
    </source>
</evidence>
<name>A0A2V4DZQ8_9GAMM</name>
<dbReference type="RefSeq" id="WP_110423730.1">
    <property type="nucleotide sequence ID" value="NZ_QGLP01000005.1"/>
</dbReference>
<dbReference type="AlphaFoldDB" id="A0A2V4DZQ8"/>
<proteinExistence type="predicted"/>
<reference evidence="1 2" key="1">
    <citation type="submission" date="2018-05" db="EMBL/GenBank/DDBJ databases">
        <title>Reference genomes for bee gut microbiota database.</title>
        <authorList>
            <person name="Ellegaard K.M."/>
        </authorList>
    </citation>
    <scope>NUCLEOTIDE SEQUENCE [LARGE SCALE GENOMIC DNA]</scope>
    <source>
        <strain evidence="1 2">ESL0177</strain>
    </source>
</reference>
<dbReference type="Proteomes" id="UP000247483">
    <property type="component" value="Unassembled WGS sequence"/>
</dbReference>
<gene>
    <name evidence="1" type="ORF">DKK79_08675</name>
</gene>
<organism evidence="1 2">
    <name type="scientific">Gilliamella apicola</name>
    <dbReference type="NCBI Taxonomy" id="1196095"/>
    <lineage>
        <taxon>Bacteria</taxon>
        <taxon>Pseudomonadati</taxon>
        <taxon>Pseudomonadota</taxon>
        <taxon>Gammaproteobacteria</taxon>
        <taxon>Orbales</taxon>
        <taxon>Orbaceae</taxon>
        <taxon>Gilliamella</taxon>
    </lineage>
</organism>
<comment type="caution">
    <text evidence="1">The sequence shown here is derived from an EMBL/GenBank/DDBJ whole genome shotgun (WGS) entry which is preliminary data.</text>
</comment>
<protein>
    <submittedName>
        <fullName evidence="1">Uncharacterized protein</fullName>
    </submittedName>
</protein>
<dbReference type="EMBL" id="QGLP01000005">
    <property type="protein sequence ID" value="PXZ04421.1"/>
    <property type="molecule type" value="Genomic_DNA"/>
</dbReference>
<evidence type="ECO:0000313" key="1">
    <source>
        <dbReference type="EMBL" id="PXZ04421.1"/>
    </source>
</evidence>
<accession>A0A2V4DZQ8</accession>